<reference evidence="1 2" key="1">
    <citation type="submission" date="2020-08" db="EMBL/GenBank/DDBJ databases">
        <title>Genomic Encyclopedia of Type Strains, Phase IV (KMG-IV): sequencing the most valuable type-strain genomes for metagenomic binning, comparative biology and taxonomic classification.</title>
        <authorList>
            <person name="Goeker M."/>
        </authorList>
    </citation>
    <scope>NUCLEOTIDE SEQUENCE [LARGE SCALE GENOMIC DNA]</scope>
    <source>
        <strain evidence="1 2">DSM 100044</strain>
    </source>
</reference>
<protein>
    <submittedName>
        <fullName evidence="1">Uncharacterized protein</fullName>
    </submittedName>
</protein>
<name>A0A7W9BGP0_9SPHN</name>
<dbReference type="EMBL" id="JACIJK010000015">
    <property type="protein sequence ID" value="MBB5716808.1"/>
    <property type="molecule type" value="Genomic_DNA"/>
</dbReference>
<proteinExistence type="predicted"/>
<dbReference type="Proteomes" id="UP000546200">
    <property type="component" value="Unassembled WGS sequence"/>
</dbReference>
<dbReference type="AlphaFoldDB" id="A0A7W9BGP0"/>
<sequence>MFAELQAAGLTLPPQPSPAPIVPPADPQPWPFAEWHVAVLRRRELTADPARMLERLAPGRLEALRPGEVPPGTLHNCWVTLGLLFTGGTGERLLVAPDAMPFSLLVTREGAAIDAFARWCRSLDLNAYLGQR</sequence>
<comment type="caution">
    <text evidence="1">The sequence shown here is derived from an EMBL/GenBank/DDBJ whole genome shotgun (WGS) entry which is preliminary data.</text>
</comment>
<evidence type="ECO:0000313" key="1">
    <source>
        <dbReference type="EMBL" id="MBB5716808.1"/>
    </source>
</evidence>
<dbReference type="RefSeq" id="WP_184060401.1">
    <property type="nucleotide sequence ID" value="NZ_JACIJK010000015.1"/>
</dbReference>
<evidence type="ECO:0000313" key="2">
    <source>
        <dbReference type="Proteomes" id="UP000546200"/>
    </source>
</evidence>
<accession>A0A7W9BGP0</accession>
<keyword evidence="2" id="KW-1185">Reference proteome</keyword>
<gene>
    <name evidence="1" type="ORF">FHS94_003680</name>
</gene>
<organism evidence="1 2">
    <name type="scientific">Sphingomonas aerophila</name>
    <dbReference type="NCBI Taxonomy" id="1344948"/>
    <lineage>
        <taxon>Bacteria</taxon>
        <taxon>Pseudomonadati</taxon>
        <taxon>Pseudomonadota</taxon>
        <taxon>Alphaproteobacteria</taxon>
        <taxon>Sphingomonadales</taxon>
        <taxon>Sphingomonadaceae</taxon>
        <taxon>Sphingomonas</taxon>
    </lineage>
</organism>